<reference evidence="3" key="1">
    <citation type="submission" date="2013-03" db="EMBL/GenBank/DDBJ databases">
        <authorList>
            <person name="Jeffery W."/>
            <person name="Warren W."/>
            <person name="Wilson R.K."/>
        </authorList>
    </citation>
    <scope>NUCLEOTIDE SEQUENCE</scope>
    <source>
        <strain evidence="3">female</strain>
    </source>
</reference>
<evidence type="ECO:0008006" key="4">
    <source>
        <dbReference type="Google" id="ProtNLM"/>
    </source>
</evidence>
<proteinExistence type="predicted"/>
<accession>A0A3B1JSR6</accession>
<dbReference type="Proteomes" id="UP000018467">
    <property type="component" value="Unassembled WGS sequence"/>
</dbReference>
<dbReference type="PANTHER" id="PTHR31025">
    <property type="entry name" value="SI:CH211-196P9.1-RELATED"/>
    <property type="match status" value="1"/>
</dbReference>
<dbReference type="Ensembl" id="ENSAMXT00000047557.1">
    <property type="protein sequence ID" value="ENSAMXP00000044384.1"/>
    <property type="gene ID" value="ENSAMXG00000041437.1"/>
</dbReference>
<protein>
    <recommendedName>
        <fullName evidence="4">PB1 domain-containing protein</fullName>
    </recommendedName>
</protein>
<keyword evidence="3" id="KW-1185">Reference proteome</keyword>
<feature type="compositionally biased region" description="Low complexity" evidence="1">
    <location>
        <begin position="95"/>
        <end position="110"/>
    </location>
</feature>
<dbReference type="InParanoid" id="A0A3B1JSR6"/>
<feature type="compositionally biased region" description="Polar residues" evidence="1">
    <location>
        <begin position="111"/>
        <end position="127"/>
    </location>
</feature>
<sequence>MSEPAKLRVILDDHDIQKLVLPSGIPGTCQDLELIIRETFQLQGNFSLLYKDAEFGDFFSLTTTADLKDKDTVKVVLVEPLYITLTESDPAGPVSTLSDSSSSSSSHASSAETIILSSPENRGRSQQWPSPFEIPEFAYDTELILESANAAFRKDGTCLNNPSIKSDILEKLAERIYQFCAYPTSEQICNVAEALIQKHPCLKEPGSFSGLYGWQTRLKYKMGNYRSKLRRLGCPELVVNSASSKTAAAKDVKKPRKAEVNYLPPYPTGESKQTLEKERVDLLSEVKKKNNQKTISEKMSRTFSHRRQEVVNENPAIEDLLHRWPALFDAIQVTAV</sequence>
<dbReference type="GeneTree" id="ENSGT00950000182912"/>
<organism evidence="2 3">
    <name type="scientific">Astyanax mexicanus</name>
    <name type="common">Blind cave fish</name>
    <name type="synonym">Astyanax fasciatus mexicanus</name>
    <dbReference type="NCBI Taxonomy" id="7994"/>
    <lineage>
        <taxon>Eukaryota</taxon>
        <taxon>Metazoa</taxon>
        <taxon>Chordata</taxon>
        <taxon>Craniata</taxon>
        <taxon>Vertebrata</taxon>
        <taxon>Euteleostomi</taxon>
        <taxon>Actinopterygii</taxon>
        <taxon>Neopterygii</taxon>
        <taxon>Teleostei</taxon>
        <taxon>Ostariophysi</taxon>
        <taxon>Characiformes</taxon>
        <taxon>Characoidei</taxon>
        <taxon>Acestrorhamphidae</taxon>
        <taxon>Acestrorhamphinae</taxon>
        <taxon>Astyanax</taxon>
    </lineage>
</organism>
<evidence type="ECO:0000313" key="2">
    <source>
        <dbReference type="Ensembl" id="ENSAMXP00000044384.1"/>
    </source>
</evidence>
<reference evidence="2" key="4">
    <citation type="submission" date="2025-09" db="UniProtKB">
        <authorList>
            <consortium name="Ensembl"/>
        </authorList>
    </citation>
    <scope>IDENTIFICATION</scope>
</reference>
<reference evidence="3" key="2">
    <citation type="journal article" date="2014" name="Nat. Commun.">
        <title>The cavefish genome reveals candidate genes for eye loss.</title>
        <authorList>
            <person name="McGaugh S.E."/>
            <person name="Gross J.B."/>
            <person name="Aken B."/>
            <person name="Blin M."/>
            <person name="Borowsky R."/>
            <person name="Chalopin D."/>
            <person name="Hinaux H."/>
            <person name="Jeffery W.R."/>
            <person name="Keene A."/>
            <person name="Ma L."/>
            <person name="Minx P."/>
            <person name="Murphy D."/>
            <person name="O'Quin K.E."/>
            <person name="Retaux S."/>
            <person name="Rohner N."/>
            <person name="Searle S.M."/>
            <person name="Stahl B.A."/>
            <person name="Tabin C."/>
            <person name="Volff J.N."/>
            <person name="Yoshizawa M."/>
            <person name="Warren W.C."/>
        </authorList>
    </citation>
    <scope>NUCLEOTIDE SEQUENCE [LARGE SCALE GENOMIC DNA]</scope>
    <source>
        <strain evidence="3">female</strain>
    </source>
</reference>
<evidence type="ECO:0000256" key="1">
    <source>
        <dbReference type="SAM" id="MobiDB-lite"/>
    </source>
</evidence>
<dbReference type="AlphaFoldDB" id="A0A3B1JSR6"/>
<name>A0A3B1JSR6_ASTMX</name>
<feature type="region of interest" description="Disordered" evidence="1">
    <location>
        <begin position="91"/>
        <end position="127"/>
    </location>
</feature>
<reference evidence="2" key="3">
    <citation type="submission" date="2025-08" db="UniProtKB">
        <authorList>
            <consortium name="Ensembl"/>
        </authorList>
    </citation>
    <scope>IDENTIFICATION</scope>
</reference>
<dbReference type="PANTHER" id="PTHR31025:SF25">
    <property type="entry name" value="ZINC FINGER (C2H2)-60"/>
    <property type="match status" value="1"/>
</dbReference>
<dbReference type="Bgee" id="ENSAMXG00000041437">
    <property type="expression patterns" value="Expressed in zone of skin and 13 other cell types or tissues"/>
</dbReference>
<evidence type="ECO:0000313" key="3">
    <source>
        <dbReference type="Proteomes" id="UP000018467"/>
    </source>
</evidence>